<organism evidence="1 2">
    <name type="scientific">Nitrospira defluvii</name>
    <dbReference type="NCBI Taxonomy" id="330214"/>
    <lineage>
        <taxon>Bacteria</taxon>
        <taxon>Pseudomonadati</taxon>
        <taxon>Nitrospirota</taxon>
        <taxon>Nitrospiria</taxon>
        <taxon>Nitrospirales</taxon>
        <taxon>Nitrospiraceae</taxon>
        <taxon>Nitrospira</taxon>
    </lineage>
</organism>
<protein>
    <submittedName>
        <fullName evidence="1">Uncharacterized protein</fullName>
    </submittedName>
</protein>
<evidence type="ECO:0000313" key="1">
    <source>
        <dbReference type="EMBL" id="CAE6696646.1"/>
    </source>
</evidence>
<comment type="caution">
    <text evidence="1">The sequence shown here is derived from an EMBL/GenBank/DDBJ whole genome shotgun (WGS) entry which is preliminary data.</text>
</comment>
<sequence length="62" mass="7162">MQCFCALHYDCHGLGLTGSFDFTVQVRLTDFFVLCYTRHRFEVRSTRTFLSVSGTQFSTQAK</sequence>
<evidence type="ECO:0000313" key="2">
    <source>
        <dbReference type="Proteomes" id="UP000675880"/>
    </source>
</evidence>
<accession>A0ABM8QHA9</accession>
<proteinExistence type="predicted"/>
<gene>
    <name evidence="1" type="ORF">NSPZN2_10489</name>
</gene>
<name>A0ABM8QHA9_9BACT</name>
<dbReference type="Proteomes" id="UP000675880">
    <property type="component" value="Unassembled WGS sequence"/>
</dbReference>
<reference evidence="1 2" key="1">
    <citation type="submission" date="2021-02" db="EMBL/GenBank/DDBJ databases">
        <authorList>
            <person name="Han P."/>
        </authorList>
    </citation>
    <scope>NUCLEOTIDE SEQUENCE [LARGE SCALE GENOMIC DNA]</scope>
    <source>
        <strain evidence="1">Candidatus Nitrospira sp. ZN2</strain>
    </source>
</reference>
<keyword evidence="2" id="KW-1185">Reference proteome</keyword>
<dbReference type="EMBL" id="CAJNBJ010000001">
    <property type="protein sequence ID" value="CAE6696646.1"/>
    <property type="molecule type" value="Genomic_DNA"/>
</dbReference>